<evidence type="ECO:0000256" key="9">
    <source>
        <dbReference type="SAM" id="MobiDB-lite"/>
    </source>
</evidence>
<dbReference type="InterPro" id="IPR013083">
    <property type="entry name" value="Znf_RING/FYVE/PHD"/>
</dbReference>
<keyword evidence="2" id="KW-0479">Metal-binding</keyword>
<dbReference type="SMART" id="SM00545">
    <property type="entry name" value="JmjN"/>
    <property type="match status" value="1"/>
</dbReference>
<dbReference type="SMART" id="SM01014">
    <property type="entry name" value="ARID"/>
    <property type="match status" value="1"/>
</dbReference>
<evidence type="ECO:0000256" key="5">
    <source>
        <dbReference type="ARBA" id="ARBA00022833"/>
    </source>
</evidence>
<organism evidence="15 16">
    <name type="scientific">Sporothrix eucalyptigena</name>
    <dbReference type="NCBI Taxonomy" id="1812306"/>
    <lineage>
        <taxon>Eukaryota</taxon>
        <taxon>Fungi</taxon>
        <taxon>Dikarya</taxon>
        <taxon>Ascomycota</taxon>
        <taxon>Pezizomycotina</taxon>
        <taxon>Sordariomycetes</taxon>
        <taxon>Sordariomycetidae</taxon>
        <taxon>Ophiostomatales</taxon>
        <taxon>Ophiostomataceae</taxon>
        <taxon>Sporothrix</taxon>
    </lineage>
</organism>
<feature type="region of interest" description="Disordered" evidence="9">
    <location>
        <begin position="1"/>
        <end position="159"/>
    </location>
</feature>
<keyword evidence="6" id="KW-0408">Iron</keyword>
<dbReference type="InterPro" id="IPR001606">
    <property type="entry name" value="ARID_dom"/>
</dbReference>
<feature type="domain" description="ARID" evidence="12">
    <location>
        <begin position="218"/>
        <end position="311"/>
    </location>
</feature>
<dbReference type="PROSITE" id="PS50089">
    <property type="entry name" value="ZF_RING_2"/>
    <property type="match status" value="1"/>
</dbReference>
<dbReference type="Pfam" id="PF08429">
    <property type="entry name" value="PLU-1"/>
    <property type="match status" value="1"/>
</dbReference>
<feature type="compositionally biased region" description="Low complexity" evidence="9">
    <location>
        <begin position="1657"/>
        <end position="1668"/>
    </location>
</feature>
<keyword evidence="7" id="KW-0539">Nucleus</keyword>
<evidence type="ECO:0000259" key="13">
    <source>
        <dbReference type="PROSITE" id="PS51183"/>
    </source>
</evidence>
<feature type="compositionally biased region" description="Gly residues" evidence="9">
    <location>
        <begin position="98"/>
        <end position="110"/>
    </location>
</feature>
<dbReference type="SMART" id="SM00558">
    <property type="entry name" value="JmjC"/>
    <property type="match status" value="1"/>
</dbReference>
<evidence type="ECO:0008006" key="17">
    <source>
        <dbReference type="Google" id="ProtNLM"/>
    </source>
</evidence>
<dbReference type="Pfam" id="PF02375">
    <property type="entry name" value="JmjN"/>
    <property type="match status" value="1"/>
</dbReference>
<feature type="region of interest" description="Disordered" evidence="9">
    <location>
        <begin position="1574"/>
        <end position="1799"/>
    </location>
</feature>
<keyword evidence="16" id="KW-1185">Reference proteome</keyword>
<evidence type="ECO:0000256" key="2">
    <source>
        <dbReference type="ARBA" id="ARBA00022723"/>
    </source>
</evidence>
<dbReference type="InterPro" id="IPR036431">
    <property type="entry name" value="ARID_dom_sf"/>
</dbReference>
<dbReference type="InterPro" id="IPR001965">
    <property type="entry name" value="Znf_PHD"/>
</dbReference>
<evidence type="ECO:0000256" key="4">
    <source>
        <dbReference type="ARBA" id="ARBA00022771"/>
    </source>
</evidence>
<dbReference type="PROSITE" id="PS51011">
    <property type="entry name" value="ARID"/>
    <property type="match status" value="1"/>
</dbReference>
<sequence>MMAIVPAMPGGSGGSNGGGGKDGGRNNGNGKDGGSNSTSGSSGKSGNKILLKSSSRNAASGSNAPSTTSSRASPAVNAPTSQSGSTSIPTRTRMGGQSNAGGGSGNGGGGPLPPLSAMLSAPLDLNSVERRGQPTASRETGPRKDRPHNLEEAPTYTPTEEEWKDPMAYMRKITPEAREYGICKIIPPDSWNPPFAIDTQKFHFQTRKQELNSVEGSTRVNLGYLEGLFKYHKNMGNTLTRLPYVDKKPLDLYQLKKAVDSRGGFDMVCRLKKWAEIGRDLGYSGKIMSSLSTSLKNSYQKWLCPYEDYLRLAKPGVHQQLEIENGGPFTPSPNASPMQRSNVNTPSSLQGASPARNASDALQASVAGSGRNTPATANNTPPPGEDKGSGLGPAHPLKRQFAPGDVDVAAKEEPVAEGEEDGNGSRRSKRLKKETVPRVAGSYMSLLRPQQPRIPRDDKGDPRESCEHCGKTDSAGFLMVCESCDHAYHGKCVDPPIATKPTGEWNCPRCLVGDNQYGFEDGGLYSLKQFQEKAFEFKQSYFEDKMPFDQTLNCHRPITEDDVEREFWRLVSSIDDTVEVEYGADIHCTTHGSGFPTIEKNPNEPYSTDPWNLNILPLHPESLFRYIKSDISGMTVPWVYVGMTFSTFCWHNEDHYAYSANYQHFGDTKTWYGIPGADAEKFENAMREAVPDLFETQPDLLFQLVTLLPPEKLKEAGVRVYAVDQRAGQMVITFPQAYHAGFNHGFNFNEAVNFAPCDWEPFGLAGVDRLQQFRRQPCFSHEELLCTAADDVLSAATGPLTIQTAKWLAPALERIRNREETNRNGFLAKHYEIPHHCPRIGKDTGVARRHGESGSQTCALEIVVNEADVPEEEYQCFFCKAFTYLSRFKCVKTGKVLCLQHAGFNHCCTAREAGRFLGEAHHVVYRKTSEEIEAMCKKIAEKAAQPEAWEEKYEKVLDEDGTPSLKTLRAILNEGERIPYDLPSLPVLREFVDRCNHWVEEATTYIVRKQQNRRKTETRKSISAASGGEAAASSGATATDDKDRERETRNISNIYRLLDEAAQIGFECPEIQLLQQRADAIKIFQEDAKRALAHVSTQTVDTIENLLDEGHSFNVDVPEVESLTRFLDQLKWGQKAEASRTEYMGLEEVLKLLEEGQRLDMPPYNDHMMFLEGQAAAGQQWEKKAKELLNADAVHYPQLEALSNQATSGSIPVTSVTLAAIDQILHKHRDAHRQVMDLNNRCHDPEYKNRPKYSEVVALMTKIEELQSKPAGTHDLEREQKRSEDWIRKGKRVFGKTNAPLYILKSHLEYVLDRNNDCFDTQDDKPRTPAEPASREPSPEETVATKSSKLTREVFCICRRTEAGMMIECEVCHEWYHGKCLKIARGKVKEDDKYTCPICDWRVKIPRDAARPDLESLINLYNEIPNLPFQPDEEQILNDIIQGAMDFRAKVEDYLDPNLTSESDAIKQRFYLRKIEGAEILLTRETNFFRQVLHKRFPVAPDPPPLIEESKSTRKPRPTKLQKMMAQYQVDDPDDLPELVKLRANSSRRKMLTAGSAAEAAAASFRSSGLMHPIAPATAMGSPQDAAGPPSASSAGSGGAPRHVSPNQQRGEMQSPGVPPSDAGGFRRSSTGSYGSTYNSFGGNNTPSSAAKKPDGRLPQQQQPQTRLPLDRHSTVLNFDGKPQQSPSASSGETGRPSSVGAPGPHSADTSAWPSSSSRSVLAAYNDGDAKPRPARSLFDAPDAKDVSARAYAGDRKDAGEHRRHTSYGGGASGSADRMDIDSGAGAGANDRKSEGDRR</sequence>
<evidence type="ECO:0000256" key="8">
    <source>
        <dbReference type="PROSITE-ProRule" id="PRU00175"/>
    </source>
</evidence>
<dbReference type="Pfam" id="PF02928">
    <property type="entry name" value="zf-C5HC2"/>
    <property type="match status" value="1"/>
</dbReference>
<feature type="region of interest" description="Disordered" evidence="9">
    <location>
        <begin position="1319"/>
        <end position="1346"/>
    </location>
</feature>
<feature type="region of interest" description="Disordered" evidence="9">
    <location>
        <begin position="1010"/>
        <end position="1046"/>
    </location>
</feature>
<dbReference type="Proteomes" id="UP001642482">
    <property type="component" value="Unassembled WGS sequence"/>
</dbReference>
<feature type="domain" description="JmjN" evidence="13">
    <location>
        <begin position="153"/>
        <end position="194"/>
    </location>
</feature>
<dbReference type="PROSITE" id="PS51184">
    <property type="entry name" value="JMJC"/>
    <property type="match status" value="1"/>
</dbReference>
<dbReference type="InterPro" id="IPR001841">
    <property type="entry name" value="Znf_RING"/>
</dbReference>
<dbReference type="SMART" id="SM00501">
    <property type="entry name" value="BRIGHT"/>
    <property type="match status" value="1"/>
</dbReference>
<dbReference type="InterPro" id="IPR003349">
    <property type="entry name" value="JmjN"/>
</dbReference>
<feature type="compositionally biased region" description="Polar residues" evidence="9">
    <location>
        <begin position="332"/>
        <end position="351"/>
    </location>
</feature>
<feature type="compositionally biased region" description="Basic and acidic residues" evidence="9">
    <location>
        <begin position="140"/>
        <end position="151"/>
    </location>
</feature>
<dbReference type="Pfam" id="PF02373">
    <property type="entry name" value="JmjC"/>
    <property type="match status" value="1"/>
</dbReference>
<evidence type="ECO:0000256" key="6">
    <source>
        <dbReference type="ARBA" id="ARBA00023004"/>
    </source>
</evidence>
<evidence type="ECO:0000313" key="16">
    <source>
        <dbReference type="Proteomes" id="UP001642482"/>
    </source>
</evidence>
<dbReference type="InterPro" id="IPR011011">
    <property type="entry name" value="Znf_FYVE_PHD"/>
</dbReference>
<feature type="compositionally biased region" description="Basic and acidic residues" evidence="9">
    <location>
        <begin position="454"/>
        <end position="465"/>
    </location>
</feature>
<evidence type="ECO:0000259" key="14">
    <source>
        <dbReference type="PROSITE" id="PS51184"/>
    </source>
</evidence>
<dbReference type="Gene3D" id="2.60.120.650">
    <property type="entry name" value="Cupin"/>
    <property type="match status" value="1"/>
</dbReference>
<evidence type="ECO:0000259" key="11">
    <source>
        <dbReference type="PROSITE" id="PS50089"/>
    </source>
</evidence>
<keyword evidence="4 8" id="KW-0863">Zinc-finger</keyword>
<feature type="compositionally biased region" description="Gly residues" evidence="9">
    <location>
        <begin position="10"/>
        <end position="33"/>
    </location>
</feature>
<dbReference type="InterPro" id="IPR013637">
    <property type="entry name" value="Lys_sp_deMease-like_dom"/>
</dbReference>
<feature type="compositionally biased region" description="Basic and acidic residues" evidence="9">
    <location>
        <begin position="1742"/>
        <end position="1761"/>
    </location>
</feature>
<feature type="compositionally biased region" description="Low complexity" evidence="9">
    <location>
        <begin position="1707"/>
        <end position="1724"/>
    </location>
</feature>
<feature type="compositionally biased region" description="Basic and acidic residues" evidence="9">
    <location>
        <begin position="1790"/>
        <end position="1799"/>
    </location>
</feature>
<dbReference type="InterPro" id="IPR019787">
    <property type="entry name" value="Znf_PHD-finger"/>
</dbReference>
<feature type="domain" description="PHD-type" evidence="10">
    <location>
        <begin position="463"/>
        <end position="513"/>
    </location>
</feature>
<dbReference type="PANTHER" id="PTHR10694">
    <property type="entry name" value="LYSINE-SPECIFIC DEMETHYLASE"/>
    <property type="match status" value="1"/>
</dbReference>
<feature type="domain" description="RING-type" evidence="11">
    <location>
        <begin position="466"/>
        <end position="510"/>
    </location>
</feature>
<feature type="compositionally biased region" description="Low complexity" evidence="9">
    <location>
        <begin position="34"/>
        <end position="75"/>
    </location>
</feature>
<dbReference type="EMBL" id="CAWUHD010000171">
    <property type="protein sequence ID" value="CAK7236949.1"/>
    <property type="molecule type" value="Genomic_DNA"/>
</dbReference>
<dbReference type="InterPro" id="IPR004198">
    <property type="entry name" value="Znf_C5HC2"/>
</dbReference>
<dbReference type="InterPro" id="IPR003347">
    <property type="entry name" value="JmjC_dom"/>
</dbReference>
<dbReference type="CDD" id="cd16100">
    <property type="entry name" value="ARID"/>
    <property type="match status" value="1"/>
</dbReference>
<accession>A0ABP0CXS8</accession>
<comment type="subcellular location">
    <subcellularLocation>
        <location evidence="1">Nucleus</location>
    </subcellularLocation>
</comment>
<feature type="compositionally biased region" description="Low complexity" evidence="9">
    <location>
        <begin position="1581"/>
        <end position="1595"/>
    </location>
</feature>
<keyword evidence="5" id="KW-0862">Zinc</keyword>
<protein>
    <recommendedName>
        <fullName evidence="17">Histone demethylase JARID1</fullName>
    </recommendedName>
</protein>
<feature type="compositionally biased region" description="Polar residues" evidence="9">
    <location>
        <begin position="78"/>
        <end position="90"/>
    </location>
</feature>
<feature type="region of interest" description="Disordered" evidence="9">
    <location>
        <begin position="322"/>
        <end position="400"/>
    </location>
</feature>
<dbReference type="InterPro" id="IPR019786">
    <property type="entry name" value="Zinc_finger_PHD-type_CS"/>
</dbReference>
<dbReference type="SMART" id="SM00249">
    <property type="entry name" value="PHD"/>
    <property type="match status" value="2"/>
</dbReference>
<dbReference type="SUPFAM" id="SSF46774">
    <property type="entry name" value="ARID-like"/>
    <property type="match status" value="1"/>
</dbReference>
<feature type="compositionally biased region" description="Low complexity" evidence="9">
    <location>
        <begin position="1021"/>
        <end position="1038"/>
    </location>
</feature>
<dbReference type="Pfam" id="PF00628">
    <property type="entry name" value="PHD"/>
    <property type="match status" value="2"/>
</dbReference>
<feature type="compositionally biased region" description="Basic and acidic residues" evidence="9">
    <location>
        <begin position="1319"/>
        <end position="1338"/>
    </location>
</feature>
<dbReference type="Pfam" id="PF01388">
    <property type="entry name" value="ARID"/>
    <property type="match status" value="1"/>
</dbReference>
<evidence type="ECO:0000256" key="1">
    <source>
        <dbReference type="ARBA" id="ARBA00004123"/>
    </source>
</evidence>
<feature type="domain" description="JmjC" evidence="14">
    <location>
        <begin position="605"/>
        <end position="771"/>
    </location>
</feature>
<gene>
    <name evidence="15" type="ORF">SEUCBS140593_009793</name>
</gene>
<keyword evidence="3" id="KW-0677">Repeat</keyword>
<evidence type="ECO:0000256" key="3">
    <source>
        <dbReference type="ARBA" id="ARBA00022737"/>
    </source>
</evidence>
<feature type="compositionally biased region" description="Low complexity" evidence="9">
    <location>
        <begin position="1624"/>
        <end position="1644"/>
    </location>
</feature>
<dbReference type="SUPFAM" id="SSF51197">
    <property type="entry name" value="Clavaminate synthase-like"/>
    <property type="match status" value="1"/>
</dbReference>
<comment type="caution">
    <text evidence="15">The sequence shown here is derived from an EMBL/GenBank/DDBJ whole genome shotgun (WGS) entry which is preliminary data.</text>
</comment>
<dbReference type="CDD" id="cd15518">
    <property type="entry name" value="PHD_Ecm5p_Lid2p_like"/>
    <property type="match status" value="1"/>
</dbReference>
<evidence type="ECO:0000259" key="12">
    <source>
        <dbReference type="PROSITE" id="PS51011"/>
    </source>
</evidence>
<feature type="region of interest" description="Disordered" evidence="9">
    <location>
        <begin position="412"/>
        <end position="465"/>
    </location>
</feature>
<proteinExistence type="predicted"/>
<dbReference type="SUPFAM" id="SSF57903">
    <property type="entry name" value="FYVE/PHD zinc finger"/>
    <property type="match status" value="2"/>
</dbReference>
<evidence type="ECO:0000259" key="10">
    <source>
        <dbReference type="PROSITE" id="PS50016"/>
    </source>
</evidence>
<reference evidence="15 16" key="1">
    <citation type="submission" date="2024-01" db="EMBL/GenBank/DDBJ databases">
        <authorList>
            <person name="Allen C."/>
            <person name="Tagirdzhanova G."/>
        </authorList>
    </citation>
    <scope>NUCLEOTIDE SEQUENCE [LARGE SCALE GENOMIC DNA]</scope>
</reference>
<dbReference type="PROSITE" id="PS50016">
    <property type="entry name" value="ZF_PHD_2"/>
    <property type="match status" value="2"/>
</dbReference>
<feature type="domain" description="PHD-type" evidence="10">
    <location>
        <begin position="1353"/>
        <end position="1402"/>
    </location>
</feature>
<dbReference type="PANTHER" id="PTHR10694:SF33">
    <property type="entry name" value="LYSINE-SPECIFIC DEMETHYLASE 5"/>
    <property type="match status" value="1"/>
</dbReference>
<dbReference type="Gene3D" id="1.10.150.60">
    <property type="entry name" value="ARID DNA-binding domain"/>
    <property type="match status" value="1"/>
</dbReference>
<evidence type="ECO:0000256" key="7">
    <source>
        <dbReference type="ARBA" id="ARBA00023242"/>
    </source>
</evidence>
<dbReference type="Gene3D" id="3.30.40.10">
    <property type="entry name" value="Zinc/RING finger domain, C3HC4 (zinc finger)"/>
    <property type="match status" value="2"/>
</dbReference>
<dbReference type="PROSITE" id="PS51183">
    <property type="entry name" value="JMJN"/>
    <property type="match status" value="1"/>
</dbReference>
<evidence type="ECO:0000313" key="15">
    <source>
        <dbReference type="EMBL" id="CAK7236949.1"/>
    </source>
</evidence>
<dbReference type="PROSITE" id="PS01359">
    <property type="entry name" value="ZF_PHD_1"/>
    <property type="match status" value="2"/>
</dbReference>
<feature type="region of interest" description="Disordered" evidence="9">
    <location>
        <begin position="1501"/>
        <end position="1521"/>
    </location>
</feature>
<name>A0ABP0CXS8_9PEZI</name>
<feature type="compositionally biased region" description="Polar residues" evidence="9">
    <location>
        <begin position="1683"/>
        <end position="1697"/>
    </location>
</feature>